<evidence type="ECO:0000256" key="1">
    <source>
        <dbReference type="SAM" id="MobiDB-lite"/>
    </source>
</evidence>
<name>A0ABQ2HYT4_9PSEU</name>
<comment type="caution">
    <text evidence="2">The sequence shown here is derived from an EMBL/GenBank/DDBJ whole genome shotgun (WGS) entry which is preliminary data.</text>
</comment>
<protein>
    <recommendedName>
        <fullName evidence="4">Sigma-70 family RNA polymerase sigma factor</fullName>
    </recommendedName>
</protein>
<evidence type="ECO:0008006" key="4">
    <source>
        <dbReference type="Google" id="ProtNLM"/>
    </source>
</evidence>
<dbReference type="InterPro" id="IPR036388">
    <property type="entry name" value="WH-like_DNA-bd_sf"/>
</dbReference>
<dbReference type="Gene3D" id="1.10.10.10">
    <property type="entry name" value="Winged helix-like DNA-binding domain superfamily/Winged helix DNA-binding domain"/>
    <property type="match status" value="1"/>
</dbReference>
<organism evidence="2 3">
    <name type="scientific">Lentzea pudingi</name>
    <dbReference type="NCBI Taxonomy" id="1789439"/>
    <lineage>
        <taxon>Bacteria</taxon>
        <taxon>Bacillati</taxon>
        <taxon>Actinomycetota</taxon>
        <taxon>Actinomycetes</taxon>
        <taxon>Pseudonocardiales</taxon>
        <taxon>Pseudonocardiaceae</taxon>
        <taxon>Lentzea</taxon>
    </lineage>
</organism>
<gene>
    <name evidence="2" type="ORF">GCM10011609_33690</name>
</gene>
<proteinExistence type="predicted"/>
<sequence length="306" mass="33972">MTEARRQSGHPEDDDHAQAWAMLSDEELAEVVAEAVTSEDVVRAEAALLGADAAASSDAERFERIEADRQMVELLASTGFTGPRFDGVFPRLSGRMIGYAYPIIRLWVREGQIFRECLRYRGHINPAAAAAARAWSDAEREEAVMDTLLRGVDFFLDYGLRKGKWDHRRGATLATYFIGSCVCCFIKVCNDRWKQDQLQEAFIRSGSRNEQVDGDGTIDLAEHLVDPGMDPGERALLRVEAANAMSAITDEKVRQVLALRMTGMTQAAAADEVGLTAKAVERRLHTQRRKLRPPNSTSANEDEGRS</sequence>
<dbReference type="RefSeq" id="WP_189155673.1">
    <property type="nucleotide sequence ID" value="NZ_BMNC01000004.1"/>
</dbReference>
<accession>A0ABQ2HYT4</accession>
<dbReference type="EMBL" id="BMNC01000004">
    <property type="protein sequence ID" value="GGM93424.1"/>
    <property type="molecule type" value="Genomic_DNA"/>
</dbReference>
<feature type="region of interest" description="Disordered" evidence="1">
    <location>
        <begin position="282"/>
        <end position="306"/>
    </location>
</feature>
<reference evidence="3" key="1">
    <citation type="journal article" date="2019" name="Int. J. Syst. Evol. Microbiol.">
        <title>The Global Catalogue of Microorganisms (GCM) 10K type strain sequencing project: providing services to taxonomists for standard genome sequencing and annotation.</title>
        <authorList>
            <consortium name="The Broad Institute Genomics Platform"/>
            <consortium name="The Broad Institute Genome Sequencing Center for Infectious Disease"/>
            <person name="Wu L."/>
            <person name="Ma J."/>
        </authorList>
    </citation>
    <scope>NUCLEOTIDE SEQUENCE [LARGE SCALE GENOMIC DNA]</scope>
    <source>
        <strain evidence="3">CGMCC 4.7319</strain>
    </source>
</reference>
<keyword evidence="3" id="KW-1185">Reference proteome</keyword>
<evidence type="ECO:0000313" key="3">
    <source>
        <dbReference type="Proteomes" id="UP000597656"/>
    </source>
</evidence>
<dbReference type="Proteomes" id="UP000597656">
    <property type="component" value="Unassembled WGS sequence"/>
</dbReference>
<evidence type="ECO:0000313" key="2">
    <source>
        <dbReference type="EMBL" id="GGM93424.1"/>
    </source>
</evidence>
<dbReference type="InterPro" id="IPR013324">
    <property type="entry name" value="RNA_pol_sigma_r3/r4-like"/>
</dbReference>
<dbReference type="SUPFAM" id="SSF88659">
    <property type="entry name" value="Sigma3 and sigma4 domains of RNA polymerase sigma factors"/>
    <property type="match status" value="1"/>
</dbReference>